<dbReference type="PANTHER" id="PTHR46586">
    <property type="entry name" value="ANKYRIN REPEAT-CONTAINING PROTEIN"/>
    <property type="match status" value="1"/>
</dbReference>
<evidence type="ECO:0000313" key="3">
    <source>
        <dbReference type="EMBL" id="WZN62841.1"/>
    </source>
</evidence>
<dbReference type="InterPro" id="IPR052050">
    <property type="entry name" value="SecEffector_AnkRepeat"/>
</dbReference>
<keyword evidence="1" id="KW-0175">Coiled coil</keyword>
<name>A0AAX4P9U7_9CHLO</name>
<evidence type="ECO:0000256" key="1">
    <source>
        <dbReference type="SAM" id="Coils"/>
    </source>
</evidence>
<dbReference type="Pfam" id="PF13637">
    <property type="entry name" value="Ank_4"/>
    <property type="match status" value="1"/>
</dbReference>
<accession>A0AAX4P9U7</accession>
<feature type="compositionally biased region" description="Acidic residues" evidence="2">
    <location>
        <begin position="470"/>
        <end position="483"/>
    </location>
</feature>
<keyword evidence="4" id="KW-1185">Reference proteome</keyword>
<dbReference type="InterPro" id="IPR002110">
    <property type="entry name" value="Ankyrin_rpt"/>
</dbReference>
<protein>
    <submittedName>
        <fullName evidence="3">Ankyrin repeat protein</fullName>
    </submittedName>
</protein>
<evidence type="ECO:0000256" key="2">
    <source>
        <dbReference type="SAM" id="MobiDB-lite"/>
    </source>
</evidence>
<dbReference type="Proteomes" id="UP001472866">
    <property type="component" value="Chromosome 06"/>
</dbReference>
<evidence type="ECO:0000313" key="4">
    <source>
        <dbReference type="Proteomes" id="UP001472866"/>
    </source>
</evidence>
<organism evidence="3 4">
    <name type="scientific">Chloropicon roscoffensis</name>
    <dbReference type="NCBI Taxonomy" id="1461544"/>
    <lineage>
        <taxon>Eukaryota</taxon>
        <taxon>Viridiplantae</taxon>
        <taxon>Chlorophyta</taxon>
        <taxon>Chloropicophyceae</taxon>
        <taxon>Chloropicales</taxon>
        <taxon>Chloropicaceae</taxon>
        <taxon>Chloropicon</taxon>
    </lineage>
</organism>
<feature type="region of interest" description="Disordered" evidence="2">
    <location>
        <begin position="470"/>
        <end position="492"/>
    </location>
</feature>
<feature type="coiled-coil region" evidence="1">
    <location>
        <begin position="28"/>
        <end position="62"/>
    </location>
</feature>
<dbReference type="InterPro" id="IPR036770">
    <property type="entry name" value="Ankyrin_rpt-contain_sf"/>
</dbReference>
<gene>
    <name evidence="3" type="ORF">HKI87_06g43850</name>
</gene>
<dbReference type="Gene3D" id="1.25.40.20">
    <property type="entry name" value="Ankyrin repeat-containing domain"/>
    <property type="match status" value="1"/>
</dbReference>
<dbReference type="EMBL" id="CP151506">
    <property type="protein sequence ID" value="WZN62841.1"/>
    <property type="molecule type" value="Genomic_DNA"/>
</dbReference>
<dbReference type="PANTHER" id="PTHR46586:SF3">
    <property type="entry name" value="ANKYRIN REPEAT-CONTAINING PROTEIN"/>
    <property type="match status" value="1"/>
</dbReference>
<proteinExistence type="predicted"/>
<dbReference type="SUPFAM" id="SSF48403">
    <property type="entry name" value="Ankyrin repeat"/>
    <property type="match status" value="1"/>
</dbReference>
<reference evidence="3 4" key="1">
    <citation type="submission" date="2024-03" db="EMBL/GenBank/DDBJ databases">
        <title>Complete genome sequence of the green alga Chloropicon roscoffensis RCC1871.</title>
        <authorList>
            <person name="Lemieux C."/>
            <person name="Pombert J.-F."/>
            <person name="Otis C."/>
            <person name="Turmel M."/>
        </authorList>
    </citation>
    <scope>NUCLEOTIDE SEQUENCE [LARGE SCALE GENOMIC DNA]</scope>
    <source>
        <strain evidence="3 4">RCC1871</strain>
    </source>
</reference>
<dbReference type="AlphaFoldDB" id="A0AAX4P9U7"/>
<sequence length="492" mass="55580">MARGEGEPSAKRAKVEEDPLVRRKEEVVRLLEEASAKGKELVRKAEEEAERLKREAEDTLAPQLYRACADIEAANRAELLKKLPPELWEKIVDESVQQNDMIALAMTCRFFRDTTRDLGKKMETHLEPSHLLELRKSGKVVSQSLGWFQWVSGTMEILPTFEEWSIDLGNRTETDLGGATHAGALLNYAAFQGSAEIVRWLMEEKGYELEWGPKRVEGLGMQAGLGGSIEVLEYLKGKGYEFDRTTCRGAAWGGRLEALKFLRAQDPPCPWDEKTCEGAAYGGHLEVLKWVRSQDPPCPWHEETCAWAARDGHLDILKWMRSQDPPCPWDETTCFKAALGGHLEILKFARGQDPPCPWDESTCALAAVSGHLDVLKWVRSQDPPCPWDEVTCEEAAKNGHLEVLKWARDQDPPCPGDGECCRRAAKGGHLEVLKWLRDQDPPCPWSKSTCKSLALRKFHFHIVQWIDQQEDDESDVSDMDSDVESLHSYSDE</sequence>